<feature type="transmembrane region" description="Helical" evidence="1">
    <location>
        <begin position="46"/>
        <end position="71"/>
    </location>
</feature>
<gene>
    <name evidence="3" type="ORF">UFOPK3564_02922</name>
</gene>
<dbReference type="PANTHER" id="PTHR30576:SF10">
    <property type="entry name" value="SLL5057 PROTEIN"/>
    <property type="match status" value="1"/>
</dbReference>
<organism evidence="3">
    <name type="scientific">freshwater metagenome</name>
    <dbReference type="NCBI Taxonomy" id="449393"/>
    <lineage>
        <taxon>unclassified sequences</taxon>
        <taxon>metagenomes</taxon>
        <taxon>ecological metagenomes</taxon>
    </lineage>
</organism>
<dbReference type="InterPro" id="IPR003362">
    <property type="entry name" value="Bact_transf"/>
</dbReference>
<dbReference type="Pfam" id="PF02397">
    <property type="entry name" value="Bac_transf"/>
    <property type="match status" value="1"/>
</dbReference>
<protein>
    <submittedName>
        <fullName evidence="3">Unannotated protein</fullName>
    </submittedName>
</protein>
<evidence type="ECO:0000259" key="2">
    <source>
        <dbReference type="Pfam" id="PF02397"/>
    </source>
</evidence>
<reference evidence="3" key="1">
    <citation type="submission" date="2020-05" db="EMBL/GenBank/DDBJ databases">
        <authorList>
            <person name="Chiriac C."/>
            <person name="Salcher M."/>
            <person name="Ghai R."/>
            <person name="Kavagutti S V."/>
        </authorList>
    </citation>
    <scope>NUCLEOTIDE SEQUENCE</scope>
</reference>
<keyword evidence="1" id="KW-1133">Transmembrane helix</keyword>
<sequence length="234" mass="26686">MRVAPSTMEILVHRAEFLPGQTVPLFELKPPVSEGLDFAIKRSFDLLVSITILFILSPLLLMIAAAVRFTSSGPVVYRSRRPGVGGVPFDCLKFRTMYQDADVRQHELEELNEAGGAIFKMRNDPRVTPVGRMLRRLSLDELLQLINVLRGEMSLVGPRPLPQRDYDRLEEWHKKRYLVLPGVTGLWQVSGRSDLDFDDMVRLDFLYLERWSVSLDMSILVKTIPAVFGRRGAF</sequence>
<proteinExistence type="predicted"/>
<dbReference type="GO" id="GO:0016780">
    <property type="term" value="F:phosphotransferase activity, for other substituted phosphate groups"/>
    <property type="evidence" value="ECO:0007669"/>
    <property type="project" value="TreeGrafter"/>
</dbReference>
<name>A0A6J7JBB2_9ZZZZ</name>
<dbReference type="EMBL" id="CAFBMK010000240">
    <property type="protein sequence ID" value="CAB4940605.1"/>
    <property type="molecule type" value="Genomic_DNA"/>
</dbReference>
<feature type="domain" description="Bacterial sugar transferase" evidence="2">
    <location>
        <begin position="41"/>
        <end position="228"/>
    </location>
</feature>
<keyword evidence="1" id="KW-0812">Transmembrane</keyword>
<dbReference type="AlphaFoldDB" id="A0A6J7JBB2"/>
<keyword evidence="1" id="KW-0472">Membrane</keyword>
<evidence type="ECO:0000256" key="1">
    <source>
        <dbReference type="SAM" id="Phobius"/>
    </source>
</evidence>
<accession>A0A6J7JBB2</accession>
<dbReference type="PANTHER" id="PTHR30576">
    <property type="entry name" value="COLANIC BIOSYNTHESIS UDP-GLUCOSE LIPID CARRIER TRANSFERASE"/>
    <property type="match status" value="1"/>
</dbReference>
<evidence type="ECO:0000313" key="3">
    <source>
        <dbReference type="EMBL" id="CAB4940605.1"/>
    </source>
</evidence>